<accession>A0A1E3W6G6</accession>
<name>A0A1E3W6G6_9HYPH</name>
<proteinExistence type="predicted"/>
<reference evidence="1 2" key="1">
    <citation type="journal article" date="2016" name="Environ. Microbiol.">
        <title>New Methyloceanibacter diversity from North Sea sediments includes methanotroph containing solely the soluble methane monooxygenase.</title>
        <authorList>
            <person name="Vekeman B."/>
            <person name="Kerckhof F.M."/>
            <person name="Cremers G."/>
            <person name="de Vos P."/>
            <person name="Vandamme P."/>
            <person name="Boon N."/>
            <person name="Op den Camp H.J."/>
            <person name="Heylen K."/>
        </authorList>
    </citation>
    <scope>NUCLEOTIDE SEQUENCE [LARGE SCALE GENOMIC DNA]</scope>
    <source>
        <strain evidence="1 2">R-67175</strain>
    </source>
</reference>
<evidence type="ECO:0000313" key="2">
    <source>
        <dbReference type="Proteomes" id="UP000094472"/>
    </source>
</evidence>
<protein>
    <submittedName>
        <fullName evidence="1">Uncharacterized protein</fullName>
    </submittedName>
</protein>
<sequence>MGLSAPNARRENRLPDPMRKVPMFRKAGAVLVASSFALLLRAGASVAEPPAPPVPAPPVDPALQRLIGTQAEGDFPIKGWEDMGGGLLEDPVWYAQYRRADGAQLVLVQWALPRRPGAKYLTFQITDVLVTPPLRENAALAFFCRAAQPNVTQKILAVVVPSPDQEWWRDIQQAWAVDLDSGHPFHPAGGYRMRQRRLGRLGSGRRPRCARASVR</sequence>
<dbReference type="EMBL" id="LPWF01000008">
    <property type="protein sequence ID" value="ODS01428.1"/>
    <property type="molecule type" value="Genomic_DNA"/>
</dbReference>
<comment type="caution">
    <text evidence="1">The sequence shown here is derived from an EMBL/GenBank/DDBJ whole genome shotgun (WGS) entry which is preliminary data.</text>
</comment>
<dbReference type="Proteomes" id="UP000094472">
    <property type="component" value="Unassembled WGS sequence"/>
</dbReference>
<gene>
    <name evidence="1" type="ORF">AUC69_07100</name>
</gene>
<dbReference type="STRING" id="1774969.AUC69_07100"/>
<evidence type="ECO:0000313" key="1">
    <source>
        <dbReference type="EMBL" id="ODS01428.1"/>
    </source>
</evidence>
<organism evidence="1 2">
    <name type="scientific">Methyloceanibacter superfactus</name>
    <dbReference type="NCBI Taxonomy" id="1774969"/>
    <lineage>
        <taxon>Bacteria</taxon>
        <taxon>Pseudomonadati</taxon>
        <taxon>Pseudomonadota</taxon>
        <taxon>Alphaproteobacteria</taxon>
        <taxon>Hyphomicrobiales</taxon>
        <taxon>Hyphomicrobiaceae</taxon>
        <taxon>Methyloceanibacter</taxon>
    </lineage>
</organism>
<keyword evidence="2" id="KW-1185">Reference proteome</keyword>
<dbReference type="AlphaFoldDB" id="A0A1E3W6G6"/>